<accession>A0A445MFP3</accession>
<gene>
    <name evidence="1" type="ORF">BHM03_00019752</name>
</gene>
<evidence type="ECO:0000313" key="1">
    <source>
        <dbReference type="EMBL" id="RZR73070.1"/>
    </source>
</evidence>
<dbReference type="Proteomes" id="UP000290560">
    <property type="component" value="Unassembled WGS sequence"/>
</dbReference>
<name>A0A445MFP3_ENSVE</name>
<organism evidence="1">
    <name type="scientific">Ensete ventricosum</name>
    <name type="common">Abyssinian banana</name>
    <name type="synonym">Musa ensete</name>
    <dbReference type="NCBI Taxonomy" id="4639"/>
    <lineage>
        <taxon>Eukaryota</taxon>
        <taxon>Viridiplantae</taxon>
        <taxon>Streptophyta</taxon>
        <taxon>Embryophyta</taxon>
        <taxon>Tracheophyta</taxon>
        <taxon>Spermatophyta</taxon>
        <taxon>Magnoliopsida</taxon>
        <taxon>Liliopsida</taxon>
        <taxon>Zingiberales</taxon>
        <taxon>Musaceae</taxon>
        <taxon>Ensete</taxon>
    </lineage>
</organism>
<proteinExistence type="predicted"/>
<sequence>MRLECSHDDSTKRRGGGYDLGLGGSIIVSRSDDGAIGGCDMRFEGNYDGSTRRRGGDCDPGLDGNGVVGRSDGYNLEFRWQ</sequence>
<dbReference type="EMBL" id="KV875819">
    <property type="protein sequence ID" value="RZR73070.1"/>
    <property type="molecule type" value="Genomic_DNA"/>
</dbReference>
<reference evidence="1" key="1">
    <citation type="journal article" date="2018" name="Data Brief">
        <title>Genome sequence data from 17 accessions of Ensete ventricosum, a staple food crop for millions in Ethiopia.</title>
        <authorList>
            <person name="Yemataw Z."/>
            <person name="Muzemil S."/>
            <person name="Ambachew D."/>
            <person name="Tripathi L."/>
            <person name="Tesfaye K."/>
            <person name="Chala A."/>
            <person name="Farbos A."/>
            <person name="O'Neill P."/>
            <person name="Moore K."/>
            <person name="Grant M."/>
            <person name="Studholme D.J."/>
        </authorList>
    </citation>
    <scope>NUCLEOTIDE SEQUENCE [LARGE SCALE GENOMIC DNA]</scope>
    <source>
        <tissue evidence="1">Leaf</tissue>
    </source>
</reference>
<protein>
    <submittedName>
        <fullName evidence="1">Uncharacterized protein</fullName>
    </submittedName>
</protein>
<dbReference type="AlphaFoldDB" id="A0A445MFP3"/>